<geneLocation type="plasmid" evidence="1">
    <name>p707804-2FII</name>
</geneLocation>
<evidence type="ECO:0008006" key="2">
    <source>
        <dbReference type="Google" id="ProtNLM"/>
    </source>
</evidence>
<dbReference type="EMBL" id="MN823994">
    <property type="protein sequence ID" value="QIZ17391.1"/>
    <property type="molecule type" value="Genomic_DNA"/>
</dbReference>
<organism evidence="1">
    <name type="scientific">Leclercia adecarboxylata</name>
    <dbReference type="NCBI Taxonomy" id="83655"/>
    <lineage>
        <taxon>Bacteria</taxon>
        <taxon>Pseudomonadati</taxon>
        <taxon>Pseudomonadota</taxon>
        <taxon>Gammaproteobacteria</taxon>
        <taxon>Enterobacterales</taxon>
        <taxon>Enterobacteriaceae</taxon>
        <taxon>Leclercia</taxon>
    </lineage>
</organism>
<dbReference type="InterPro" id="IPR025264">
    <property type="entry name" value="Cag12"/>
</dbReference>
<dbReference type="AlphaFoldDB" id="A0A6H1PS88"/>
<dbReference type="PROSITE" id="PS51257">
    <property type="entry name" value="PROKAR_LIPOPROTEIN"/>
    <property type="match status" value="1"/>
</dbReference>
<proteinExistence type="predicted"/>
<keyword evidence="1" id="KW-0614">Plasmid</keyword>
<dbReference type="Pfam" id="PF13117">
    <property type="entry name" value="Cag12"/>
    <property type="match status" value="1"/>
</dbReference>
<protein>
    <recommendedName>
        <fullName evidence="2">Cag pathogenicity island protein Cag12</fullName>
    </recommendedName>
</protein>
<reference evidence="1" key="1">
    <citation type="submission" date="2019-12" db="EMBL/GenBank/DDBJ databases">
        <authorList>
            <person name="Zhou D."/>
        </authorList>
    </citation>
    <scope>NUCLEOTIDE SEQUENCE</scope>
    <source>
        <strain evidence="1">150707804</strain>
        <plasmid evidence="1">p707804-2FII</plasmid>
    </source>
</reference>
<dbReference type="RefSeq" id="WP_181726382.1">
    <property type="nucleotide sequence ID" value="NZ_MN823994.1"/>
</dbReference>
<sequence>MISVKHTIFITSLLCGCSSPPPPVPVEWDNPANSVNSTMPQWDDNSIIIPSREVNGKWSAVIRAMDFDDTLWTPAVFYAAAHSPRIVISTPSGDNFFKAKSWLRQHGAKGVIEYQPALNCIACSETSIYFSR</sequence>
<name>A0A6H1PS88_9ENTR</name>
<evidence type="ECO:0000313" key="1">
    <source>
        <dbReference type="EMBL" id="QIZ17391.1"/>
    </source>
</evidence>
<accession>A0A6H1PS88</accession>